<feature type="transmembrane region" description="Helical" evidence="6">
    <location>
        <begin position="207"/>
        <end position="228"/>
    </location>
</feature>
<feature type="transmembrane region" description="Helical" evidence="6">
    <location>
        <begin position="306"/>
        <end position="327"/>
    </location>
</feature>
<dbReference type="Pfam" id="PF01594">
    <property type="entry name" value="AI-2E_transport"/>
    <property type="match status" value="1"/>
</dbReference>
<evidence type="ECO:0000256" key="3">
    <source>
        <dbReference type="ARBA" id="ARBA00022692"/>
    </source>
</evidence>
<evidence type="ECO:0000256" key="1">
    <source>
        <dbReference type="ARBA" id="ARBA00004141"/>
    </source>
</evidence>
<feature type="transmembrane region" description="Helical" evidence="6">
    <location>
        <begin position="75"/>
        <end position="93"/>
    </location>
</feature>
<evidence type="ECO:0000313" key="8">
    <source>
        <dbReference type="Proteomes" id="UP000290273"/>
    </source>
</evidence>
<comment type="caution">
    <text evidence="7">The sequence shown here is derived from an EMBL/GenBank/DDBJ whole genome shotgun (WGS) entry which is preliminary data.</text>
</comment>
<evidence type="ECO:0000256" key="2">
    <source>
        <dbReference type="ARBA" id="ARBA00009773"/>
    </source>
</evidence>
<evidence type="ECO:0000256" key="5">
    <source>
        <dbReference type="ARBA" id="ARBA00023136"/>
    </source>
</evidence>
<sequence>MAILNVRNELRYKELYCNSKKLFYCIGLLIIIILVTIFLKKYFKPVFVVLFIVYISTPIYNLMFKISKKNSKLNGLLSILIVNFIIIILFIYMGNRVYKIKDTIVLGFQRSYLFIEEILINLNLDSNLIGVKIEEYYNTTIIKSNLVKKGAVYTTESIINYFIGNIIAYFILVDKYVILNKIKDIIPKDKVTFAFNRYIDIKNIIKLELTLVLITTFQTILGFMALNIENAVELGMFCGFLDLFPYVGTIIVFLPLILYKILIKNYIIAFGLLCLYILLIINRNIMEAKFVSNTLKVHPIVIISSFYIGFKTFGILGIIIAPLYVLICKSIYSEGLIDCR</sequence>
<feature type="transmembrane region" description="Helical" evidence="6">
    <location>
        <begin position="21"/>
        <end position="39"/>
    </location>
</feature>
<evidence type="ECO:0000313" key="7">
    <source>
        <dbReference type="EMBL" id="RXI51781.1"/>
    </source>
</evidence>
<accession>A0ABY0EKX0</accession>
<dbReference type="Proteomes" id="UP000290273">
    <property type="component" value="Unassembled WGS sequence"/>
</dbReference>
<keyword evidence="3 6" id="KW-0812">Transmembrane</keyword>
<comment type="subcellular location">
    <subcellularLocation>
        <location evidence="1">Membrane</location>
        <topology evidence="1">Multi-pass membrane protein</topology>
    </subcellularLocation>
</comment>
<feature type="transmembrane region" description="Helical" evidence="6">
    <location>
        <begin position="266"/>
        <end position="286"/>
    </location>
</feature>
<reference evidence="7 8" key="1">
    <citation type="submission" date="2018-06" db="EMBL/GenBank/DDBJ databases">
        <title>Genome conservation of Clostridium tetani.</title>
        <authorList>
            <person name="Bruggemann H."/>
            <person name="Popoff M.R."/>
        </authorList>
    </citation>
    <scope>NUCLEOTIDE SEQUENCE [LARGE SCALE GENOMIC DNA]</scope>
    <source>
        <strain evidence="7 8">63.05</strain>
    </source>
</reference>
<dbReference type="InterPro" id="IPR002549">
    <property type="entry name" value="AI-2E-like"/>
</dbReference>
<dbReference type="EMBL" id="QMAU01000053">
    <property type="protein sequence ID" value="RXI51781.1"/>
    <property type="molecule type" value="Genomic_DNA"/>
</dbReference>
<organism evidence="7 8">
    <name type="scientific">Clostridium tetani</name>
    <dbReference type="NCBI Taxonomy" id="1513"/>
    <lineage>
        <taxon>Bacteria</taxon>
        <taxon>Bacillati</taxon>
        <taxon>Bacillota</taxon>
        <taxon>Clostridia</taxon>
        <taxon>Eubacteriales</taxon>
        <taxon>Clostridiaceae</taxon>
        <taxon>Clostridium</taxon>
    </lineage>
</organism>
<evidence type="ECO:0000256" key="4">
    <source>
        <dbReference type="ARBA" id="ARBA00022989"/>
    </source>
</evidence>
<keyword evidence="4 6" id="KW-1133">Transmembrane helix</keyword>
<evidence type="ECO:0000256" key="6">
    <source>
        <dbReference type="SAM" id="Phobius"/>
    </source>
</evidence>
<feature type="transmembrane region" description="Helical" evidence="6">
    <location>
        <begin position="234"/>
        <end position="259"/>
    </location>
</feature>
<protein>
    <submittedName>
        <fullName evidence="7">AI-2E family transporter</fullName>
    </submittedName>
</protein>
<proteinExistence type="inferred from homology"/>
<feature type="transmembrane region" description="Helical" evidence="6">
    <location>
        <begin position="158"/>
        <end position="178"/>
    </location>
</feature>
<feature type="transmembrane region" description="Helical" evidence="6">
    <location>
        <begin position="45"/>
        <end position="63"/>
    </location>
</feature>
<dbReference type="PANTHER" id="PTHR21716:SF68">
    <property type="entry name" value="TRANSPORT PROTEIN YTVI-RELATED"/>
    <property type="match status" value="1"/>
</dbReference>
<dbReference type="PANTHER" id="PTHR21716">
    <property type="entry name" value="TRANSMEMBRANE PROTEIN"/>
    <property type="match status" value="1"/>
</dbReference>
<comment type="similarity">
    <text evidence="2">Belongs to the autoinducer-2 exporter (AI-2E) (TC 2.A.86) family.</text>
</comment>
<gene>
    <name evidence="7" type="ORF">DP131_14230</name>
</gene>
<keyword evidence="5 6" id="KW-0472">Membrane</keyword>
<name>A0ABY0EKX0_CLOTA</name>